<feature type="binding site" evidence="6">
    <location>
        <position position="11"/>
    </location>
    <ligand>
        <name>Mg(2+)</name>
        <dbReference type="ChEBI" id="CHEBI:18420"/>
        <label>1</label>
    </ligand>
</feature>
<evidence type="ECO:0000256" key="6">
    <source>
        <dbReference type="PIRSR" id="PIRSR604808-2"/>
    </source>
</evidence>
<dbReference type="Proteomes" id="UP000199415">
    <property type="component" value="Unassembled WGS sequence"/>
</dbReference>
<evidence type="ECO:0000256" key="5">
    <source>
        <dbReference type="PIRSR" id="PIRSR604808-1"/>
    </source>
</evidence>
<dbReference type="InterPro" id="IPR005135">
    <property type="entry name" value="Endo/exonuclease/phosphatase"/>
</dbReference>
<accession>A0A1G7NFQ2</accession>
<keyword evidence="10" id="KW-1185">Reference proteome</keyword>
<dbReference type="GO" id="GO:0008311">
    <property type="term" value="F:double-stranded DNA 3'-5' DNA exonuclease activity"/>
    <property type="evidence" value="ECO:0007669"/>
    <property type="project" value="InterPro"/>
</dbReference>
<dbReference type="InterPro" id="IPR037493">
    <property type="entry name" value="ExoIII-like"/>
</dbReference>
<evidence type="ECO:0000256" key="2">
    <source>
        <dbReference type="ARBA" id="ARBA00022723"/>
    </source>
</evidence>
<feature type="active site" evidence="5">
    <location>
        <position position="109"/>
    </location>
</feature>
<dbReference type="GO" id="GO:0046872">
    <property type="term" value="F:metal ion binding"/>
    <property type="evidence" value="ECO:0007669"/>
    <property type="project" value="UniProtKB-KW"/>
</dbReference>
<dbReference type="RefSeq" id="WP_090018798.1">
    <property type="nucleotide sequence ID" value="NZ_FNCE01000002.1"/>
</dbReference>
<evidence type="ECO:0000256" key="1">
    <source>
        <dbReference type="ARBA" id="ARBA00007092"/>
    </source>
</evidence>
<gene>
    <name evidence="9" type="ORF">SAMN05216241_102156</name>
</gene>
<feature type="binding site" evidence="6">
    <location>
        <position position="152"/>
    </location>
    <ligand>
        <name>Mg(2+)</name>
        <dbReference type="ChEBI" id="CHEBI:18420"/>
        <label>1</label>
    </ligand>
</feature>
<feature type="active site" description="Proton acceptor" evidence="5">
    <location>
        <position position="250"/>
    </location>
</feature>
<dbReference type="NCBIfam" id="TIGR00195">
    <property type="entry name" value="exoDNase_III"/>
    <property type="match status" value="1"/>
</dbReference>
<dbReference type="InterPro" id="IPR004808">
    <property type="entry name" value="AP_endonuc_1"/>
</dbReference>
<dbReference type="GO" id="GO:0003677">
    <property type="term" value="F:DNA binding"/>
    <property type="evidence" value="ECO:0007669"/>
    <property type="project" value="InterPro"/>
</dbReference>
<evidence type="ECO:0000256" key="7">
    <source>
        <dbReference type="PIRSR" id="PIRSR604808-3"/>
    </source>
</evidence>
<dbReference type="Pfam" id="PF03372">
    <property type="entry name" value="Exo_endo_phos"/>
    <property type="match status" value="1"/>
</dbReference>
<reference evidence="9 10" key="1">
    <citation type="submission" date="2016-10" db="EMBL/GenBank/DDBJ databases">
        <authorList>
            <person name="de Groot N.N."/>
        </authorList>
    </citation>
    <scope>NUCLEOTIDE SEQUENCE [LARGE SCALE GENOMIC DNA]</scope>
    <source>
        <strain evidence="9 10">DSM 25584</strain>
    </source>
</reference>
<evidence type="ECO:0000259" key="8">
    <source>
        <dbReference type="Pfam" id="PF03372"/>
    </source>
</evidence>
<dbReference type="AlphaFoldDB" id="A0A1G7NFQ2"/>
<dbReference type="GO" id="GO:0004519">
    <property type="term" value="F:endonuclease activity"/>
    <property type="evidence" value="ECO:0007669"/>
    <property type="project" value="InterPro"/>
</dbReference>
<evidence type="ECO:0000256" key="4">
    <source>
        <dbReference type="ARBA" id="ARBA00022842"/>
    </source>
</evidence>
<dbReference type="OrthoDB" id="9803914at2"/>
<keyword evidence="6" id="KW-0464">Manganese</keyword>
<keyword evidence="3" id="KW-0378">Hydrolase</keyword>
<dbReference type="InterPro" id="IPR036691">
    <property type="entry name" value="Endo/exonu/phosph_ase_sf"/>
</dbReference>
<dbReference type="PROSITE" id="PS00726">
    <property type="entry name" value="AP_NUCLEASE_F1_1"/>
    <property type="match status" value="1"/>
</dbReference>
<feature type="active site" description="Proton donor/acceptor" evidence="5">
    <location>
        <position position="150"/>
    </location>
</feature>
<comment type="cofactor">
    <cofactor evidence="6">
        <name>Mg(2+)</name>
        <dbReference type="ChEBI" id="CHEBI:18420"/>
    </cofactor>
    <cofactor evidence="6">
        <name>Mn(2+)</name>
        <dbReference type="ChEBI" id="CHEBI:29035"/>
    </cofactor>
    <text evidence="6">Probably binds two magnesium or manganese ions per subunit.</text>
</comment>
<feature type="site" description="Important for catalytic activity" evidence="7">
    <location>
        <position position="220"/>
    </location>
</feature>
<dbReference type="InterPro" id="IPR020847">
    <property type="entry name" value="AP_endonuclease_F1_BS"/>
</dbReference>
<dbReference type="PANTHER" id="PTHR43250:SF2">
    <property type="entry name" value="EXODEOXYRIBONUCLEASE III"/>
    <property type="match status" value="1"/>
</dbReference>
<organism evidence="9 10">
    <name type="scientific">Limimonas halophila</name>
    <dbReference type="NCBI Taxonomy" id="1082479"/>
    <lineage>
        <taxon>Bacteria</taxon>
        <taxon>Pseudomonadati</taxon>
        <taxon>Pseudomonadota</taxon>
        <taxon>Alphaproteobacteria</taxon>
        <taxon>Rhodospirillales</taxon>
        <taxon>Rhodovibrionaceae</taxon>
        <taxon>Limimonas</taxon>
    </lineage>
</organism>
<feature type="binding site" evidence="6">
    <location>
        <position position="38"/>
    </location>
    <ligand>
        <name>Mg(2+)</name>
        <dbReference type="ChEBI" id="CHEBI:18420"/>
        <label>1</label>
    </ligand>
</feature>
<dbReference type="SUPFAM" id="SSF56219">
    <property type="entry name" value="DNase I-like"/>
    <property type="match status" value="1"/>
</dbReference>
<dbReference type="EMBL" id="FNCE01000002">
    <property type="protein sequence ID" value="SDF72915.1"/>
    <property type="molecule type" value="Genomic_DNA"/>
</dbReference>
<feature type="binding site" evidence="6">
    <location>
        <position position="150"/>
    </location>
    <ligand>
        <name>Mg(2+)</name>
        <dbReference type="ChEBI" id="CHEBI:18420"/>
        <label>1</label>
    </ligand>
</feature>
<protein>
    <submittedName>
        <fullName evidence="9">Exodeoxyribonuclease-3</fullName>
    </submittedName>
</protein>
<sequence length="259" mass="28890">MADRLAIATWNVNSIKQRIGHLTAWVRTAQPDIVLLQELKATADSFPEFDVQAAGYTAAVVGQKSYNGVAVLSRDTIETQLTALPGDEDDSQARYLEVRTCGVRVASLYLPNGNPVDSPKYSYKLGWMDRLAARTDELLAGEEPVILGGDYNCAPTDDDVYDPEGFADDALCRLETRRRFRALEYRGMTEAWRALHGEKHVYSYWDYGAAFHNDDGLRIDHFLLSPQAADRLESCEIDTTPRGWERASDHTPVVCTLAA</sequence>
<dbReference type="PROSITE" id="PS51435">
    <property type="entry name" value="AP_NUCLEASE_F1_4"/>
    <property type="match status" value="1"/>
</dbReference>
<feature type="site" description="Transition state stabilizer" evidence="7">
    <location>
        <position position="152"/>
    </location>
</feature>
<feature type="binding site" evidence="6">
    <location>
        <position position="249"/>
    </location>
    <ligand>
        <name>Mg(2+)</name>
        <dbReference type="ChEBI" id="CHEBI:18420"/>
        <label>1</label>
    </ligand>
</feature>
<proteinExistence type="inferred from homology"/>
<dbReference type="STRING" id="1082479.SAMN05216241_102156"/>
<keyword evidence="4 6" id="KW-0460">Magnesium</keyword>
<dbReference type="CDD" id="cd09086">
    <property type="entry name" value="ExoIII-like_AP-endo"/>
    <property type="match status" value="1"/>
</dbReference>
<evidence type="ECO:0000313" key="9">
    <source>
        <dbReference type="EMBL" id="SDF72915.1"/>
    </source>
</evidence>
<dbReference type="PANTHER" id="PTHR43250">
    <property type="entry name" value="EXODEOXYRIBONUCLEASE III"/>
    <property type="match status" value="1"/>
</dbReference>
<name>A0A1G7NFQ2_9PROT</name>
<comment type="similarity">
    <text evidence="1">Belongs to the DNA repair enzymes AP/ExoA family.</text>
</comment>
<dbReference type="Gene3D" id="3.60.10.10">
    <property type="entry name" value="Endonuclease/exonuclease/phosphatase"/>
    <property type="match status" value="1"/>
</dbReference>
<evidence type="ECO:0000313" key="10">
    <source>
        <dbReference type="Proteomes" id="UP000199415"/>
    </source>
</evidence>
<evidence type="ECO:0000256" key="3">
    <source>
        <dbReference type="ARBA" id="ARBA00022801"/>
    </source>
</evidence>
<keyword evidence="2 6" id="KW-0479">Metal-binding</keyword>
<dbReference type="NCBIfam" id="TIGR00633">
    <property type="entry name" value="xth"/>
    <property type="match status" value="1"/>
</dbReference>
<feature type="site" description="Interaction with DNA substrate" evidence="7">
    <location>
        <position position="250"/>
    </location>
</feature>
<feature type="binding site" evidence="6">
    <location>
        <position position="250"/>
    </location>
    <ligand>
        <name>Mg(2+)</name>
        <dbReference type="ChEBI" id="CHEBI:18420"/>
        <label>1</label>
    </ligand>
</feature>
<feature type="domain" description="Endonuclease/exonuclease/phosphatase" evidence="8">
    <location>
        <begin position="8"/>
        <end position="250"/>
    </location>
</feature>
<dbReference type="GO" id="GO:0006281">
    <property type="term" value="P:DNA repair"/>
    <property type="evidence" value="ECO:0007669"/>
    <property type="project" value="InterPro"/>
</dbReference>